<keyword evidence="3" id="KW-1185">Reference proteome</keyword>
<proteinExistence type="predicted"/>
<evidence type="ECO:0000313" key="2">
    <source>
        <dbReference type="EMBL" id="GAA5198297.1"/>
    </source>
</evidence>
<reference evidence="3" key="1">
    <citation type="journal article" date="2019" name="Int. J. Syst. Evol. Microbiol.">
        <title>The Global Catalogue of Microorganisms (GCM) 10K type strain sequencing project: providing services to taxonomists for standard genome sequencing and annotation.</title>
        <authorList>
            <consortium name="The Broad Institute Genomics Platform"/>
            <consortium name="The Broad Institute Genome Sequencing Center for Infectious Disease"/>
            <person name="Wu L."/>
            <person name="Ma J."/>
        </authorList>
    </citation>
    <scope>NUCLEOTIDE SEQUENCE [LARGE SCALE GENOMIC DNA]</scope>
    <source>
        <strain evidence="3">JCM 18514</strain>
    </source>
</reference>
<dbReference type="EMBL" id="BAABKK010000024">
    <property type="protein sequence ID" value="GAA5198297.1"/>
    <property type="molecule type" value="Genomic_DNA"/>
</dbReference>
<evidence type="ECO:0000313" key="3">
    <source>
        <dbReference type="Proteomes" id="UP001500200"/>
    </source>
</evidence>
<feature type="region of interest" description="Disordered" evidence="1">
    <location>
        <begin position="62"/>
        <end position="93"/>
    </location>
</feature>
<accession>A0ABP9SKZ1</accession>
<sequence length="151" mass="15753">MASAIPDDIGAPVKRSDLAVDAASRDEGSDGSARSSVARIVASRPLPATKLLYASLVRWKPSGTGKPQPASRASDAPLPPTFSRVARGSAKESVNSCVIVQPPAKAVRSDAVHRQAIHEHAYDGGHAQTLDGDYSSPFPRWNALTASLTVG</sequence>
<protein>
    <submittedName>
        <fullName evidence="2">Uncharacterized protein</fullName>
    </submittedName>
</protein>
<comment type="caution">
    <text evidence="2">The sequence shown here is derived from an EMBL/GenBank/DDBJ whole genome shotgun (WGS) entry which is preliminary data.</text>
</comment>
<dbReference type="Proteomes" id="UP001500200">
    <property type="component" value="Unassembled WGS sequence"/>
</dbReference>
<organism evidence="2 3">
    <name type="scientific">Arthrobacter gyeryongensis</name>
    <dbReference type="NCBI Taxonomy" id="1650592"/>
    <lineage>
        <taxon>Bacteria</taxon>
        <taxon>Bacillati</taxon>
        <taxon>Actinomycetota</taxon>
        <taxon>Actinomycetes</taxon>
        <taxon>Micrococcales</taxon>
        <taxon>Micrococcaceae</taxon>
        <taxon>Arthrobacter</taxon>
    </lineage>
</organism>
<name>A0ABP9SKZ1_9MICC</name>
<gene>
    <name evidence="2" type="ORF">GCM10023346_35180</name>
</gene>
<evidence type="ECO:0000256" key="1">
    <source>
        <dbReference type="SAM" id="MobiDB-lite"/>
    </source>
</evidence>